<accession>A0A0M6X0R4</accession>
<dbReference type="AlphaFoldDB" id="A0A0M6X0R4"/>
<organism evidence="1 2">
    <name type="scientific">Roseburia inulinivorans</name>
    <dbReference type="NCBI Taxonomy" id="360807"/>
    <lineage>
        <taxon>Bacteria</taxon>
        <taxon>Bacillati</taxon>
        <taxon>Bacillota</taxon>
        <taxon>Clostridia</taxon>
        <taxon>Lachnospirales</taxon>
        <taxon>Lachnospiraceae</taxon>
        <taxon>Roseburia</taxon>
    </lineage>
</organism>
<dbReference type="OrthoDB" id="2059379at2"/>
<evidence type="ECO:0000313" key="2">
    <source>
        <dbReference type="Proteomes" id="UP000049828"/>
    </source>
</evidence>
<keyword evidence="2" id="KW-1185">Reference proteome</keyword>
<dbReference type="RefSeq" id="WP_055040600.1">
    <property type="nucleotide sequence ID" value="NZ_CVRS01000130.1"/>
</dbReference>
<gene>
    <name evidence="1" type="ORF">RIL183_34231</name>
</gene>
<protein>
    <submittedName>
        <fullName evidence="1">Uncharacterized protein</fullName>
    </submittedName>
</protein>
<reference evidence="2" key="1">
    <citation type="submission" date="2015-05" db="EMBL/GenBank/DDBJ databases">
        <authorList>
            <consortium name="Pathogen Informatics"/>
        </authorList>
    </citation>
    <scope>NUCLEOTIDE SEQUENCE [LARGE SCALE GENOMIC DNA]</scope>
    <source>
        <strain evidence="2">L1-83</strain>
    </source>
</reference>
<dbReference type="Proteomes" id="UP000049828">
    <property type="component" value="Unassembled WGS sequence"/>
</dbReference>
<name>A0A0M6X0R4_9FIRM</name>
<sequence length="299" mass="34400">MKVQGNRYINNPEMIKNKVEKKTTVPQNIISEDDVKISDSARKLVETARNKVSDFHTMHFSSINGEIREIPAEYKCENLFKLDLKATSISGEQNAFEGCSENQSEVFEKWLDENASEYLTEDEMKDLKEKINAMTADVDSLNAQEGYRGTSYESVFLLSASEVGLRKVNEMYVPEQFQAGFSDMIDEYVHFNDSARNSIMEKMTPDYMVVGIGSKTESYKYKSEIISDETAFYTNEKKEISGICNQFLNGKTDQKLFCNEMKDRLNDYYGSRYELRNQPEAVEGRVNNMLDKLQHMFGV</sequence>
<proteinExistence type="predicted"/>
<dbReference type="EMBL" id="CVRS01000130">
    <property type="protein sequence ID" value="CRL43368.1"/>
    <property type="molecule type" value="Genomic_DNA"/>
</dbReference>
<evidence type="ECO:0000313" key="1">
    <source>
        <dbReference type="EMBL" id="CRL43368.1"/>
    </source>
</evidence>